<dbReference type="AlphaFoldDB" id="A0A251S8Q1"/>
<organism evidence="2 3">
    <name type="scientific">Helianthus annuus</name>
    <name type="common">Common sunflower</name>
    <dbReference type="NCBI Taxonomy" id="4232"/>
    <lineage>
        <taxon>Eukaryota</taxon>
        <taxon>Viridiplantae</taxon>
        <taxon>Streptophyta</taxon>
        <taxon>Embryophyta</taxon>
        <taxon>Tracheophyta</taxon>
        <taxon>Spermatophyta</taxon>
        <taxon>Magnoliopsida</taxon>
        <taxon>eudicotyledons</taxon>
        <taxon>Gunneridae</taxon>
        <taxon>Pentapetalae</taxon>
        <taxon>asterids</taxon>
        <taxon>campanulids</taxon>
        <taxon>Asterales</taxon>
        <taxon>Asteraceae</taxon>
        <taxon>Asteroideae</taxon>
        <taxon>Heliantheae alliance</taxon>
        <taxon>Heliantheae</taxon>
        <taxon>Helianthus</taxon>
    </lineage>
</organism>
<dbReference type="EMBL" id="MNCJ02000330">
    <property type="protein sequence ID" value="KAF5764589.1"/>
    <property type="molecule type" value="Genomic_DNA"/>
</dbReference>
<keyword evidence="3" id="KW-1185">Reference proteome</keyword>
<evidence type="ECO:0000313" key="3">
    <source>
        <dbReference type="Proteomes" id="UP000215914"/>
    </source>
</evidence>
<protein>
    <submittedName>
        <fullName evidence="2">Uncharacterized protein</fullName>
    </submittedName>
</protein>
<evidence type="ECO:0000313" key="2">
    <source>
        <dbReference type="EMBL" id="OTF95204.1"/>
    </source>
</evidence>
<reference evidence="1" key="3">
    <citation type="submission" date="2020-06" db="EMBL/GenBank/DDBJ databases">
        <title>Helianthus annuus Genome sequencing and assembly Release 2.</title>
        <authorList>
            <person name="Gouzy J."/>
            <person name="Langlade N."/>
            <person name="Munos S."/>
        </authorList>
    </citation>
    <scope>NUCLEOTIDE SEQUENCE</scope>
    <source>
        <tissue evidence="1">Leaves</tissue>
    </source>
</reference>
<dbReference type="Gramene" id="mRNA:HanXRQr2_Chr15g0693851">
    <property type="protein sequence ID" value="CDS:HanXRQr2_Chr15g0693851.1"/>
    <property type="gene ID" value="HanXRQr2_Chr15g0693851"/>
</dbReference>
<evidence type="ECO:0000313" key="1">
    <source>
        <dbReference type="EMBL" id="KAF5764589.1"/>
    </source>
</evidence>
<reference evidence="2" key="2">
    <citation type="submission" date="2017-02" db="EMBL/GenBank/DDBJ databases">
        <title>Sunflower complete genome.</title>
        <authorList>
            <person name="Langlade N."/>
            <person name="Munos S."/>
        </authorList>
    </citation>
    <scope>NUCLEOTIDE SEQUENCE [LARGE SCALE GENOMIC DNA]</scope>
    <source>
        <tissue evidence="2">Leaves</tissue>
    </source>
</reference>
<name>A0A251S8Q1_HELAN</name>
<sequence>MCHFVRIFIFLINPKVKLNITCSKRSCRQNLSISLPCRSKYIKNPTRPPTLLSLSSASSSSFHLYHLFSIFSFPF</sequence>
<dbReference type="InParanoid" id="A0A251S8Q1"/>
<reference evidence="1 3" key="1">
    <citation type="journal article" date="2017" name="Nature">
        <title>The sunflower genome provides insights into oil metabolism, flowering and Asterid evolution.</title>
        <authorList>
            <person name="Badouin H."/>
            <person name="Gouzy J."/>
            <person name="Grassa C.J."/>
            <person name="Murat F."/>
            <person name="Staton S.E."/>
            <person name="Cottret L."/>
            <person name="Lelandais-Briere C."/>
            <person name="Owens G.L."/>
            <person name="Carrere S."/>
            <person name="Mayjonade B."/>
            <person name="Legrand L."/>
            <person name="Gill N."/>
            <person name="Kane N.C."/>
            <person name="Bowers J.E."/>
            <person name="Hubner S."/>
            <person name="Bellec A."/>
            <person name="Berard A."/>
            <person name="Berges H."/>
            <person name="Blanchet N."/>
            <person name="Boniface M.C."/>
            <person name="Brunel D."/>
            <person name="Catrice O."/>
            <person name="Chaidir N."/>
            <person name="Claudel C."/>
            <person name="Donnadieu C."/>
            <person name="Faraut T."/>
            <person name="Fievet G."/>
            <person name="Helmstetter N."/>
            <person name="King M."/>
            <person name="Knapp S.J."/>
            <person name="Lai Z."/>
            <person name="Le Paslier M.C."/>
            <person name="Lippi Y."/>
            <person name="Lorenzon L."/>
            <person name="Mandel J.R."/>
            <person name="Marage G."/>
            <person name="Marchand G."/>
            <person name="Marquand E."/>
            <person name="Bret-Mestries E."/>
            <person name="Morien E."/>
            <person name="Nambeesan S."/>
            <person name="Nguyen T."/>
            <person name="Pegot-Espagnet P."/>
            <person name="Pouilly N."/>
            <person name="Raftis F."/>
            <person name="Sallet E."/>
            <person name="Schiex T."/>
            <person name="Thomas J."/>
            <person name="Vandecasteele C."/>
            <person name="Vares D."/>
            <person name="Vear F."/>
            <person name="Vautrin S."/>
            <person name="Crespi M."/>
            <person name="Mangin B."/>
            <person name="Burke J.M."/>
            <person name="Salse J."/>
            <person name="Munos S."/>
            <person name="Vincourt P."/>
            <person name="Rieseberg L.H."/>
            <person name="Langlade N.B."/>
        </authorList>
    </citation>
    <scope>NUCLEOTIDE SEQUENCE [LARGE SCALE GENOMIC DNA]</scope>
    <source>
        <strain evidence="3">cv. SF193</strain>
        <tissue evidence="1">Leaves</tissue>
    </source>
</reference>
<dbReference type="EMBL" id="CM007904">
    <property type="protein sequence ID" value="OTF95204.1"/>
    <property type="molecule type" value="Genomic_DNA"/>
</dbReference>
<accession>A0A251S8Q1</accession>
<proteinExistence type="predicted"/>
<gene>
    <name evidence="2" type="ORF">HannXRQ_Chr15g0480531</name>
    <name evidence="1" type="ORF">HanXRQr2_Chr15g0693851</name>
</gene>
<dbReference type="Proteomes" id="UP000215914">
    <property type="component" value="Chromosome 15"/>
</dbReference>